<dbReference type="Pfam" id="PF02837">
    <property type="entry name" value="Glyco_hydro_2_N"/>
    <property type="match status" value="1"/>
</dbReference>
<evidence type="ECO:0000256" key="4">
    <source>
        <dbReference type="ARBA" id="ARBA00022801"/>
    </source>
</evidence>
<dbReference type="InterPro" id="IPR050347">
    <property type="entry name" value="Bact_Beta-galactosidase"/>
</dbReference>
<comment type="similarity">
    <text evidence="2">Belongs to the glycosyl hydrolase 2 family.</text>
</comment>
<dbReference type="InterPro" id="IPR017853">
    <property type="entry name" value="GH"/>
</dbReference>
<dbReference type="InterPro" id="IPR004199">
    <property type="entry name" value="B-gal_small/dom_5"/>
</dbReference>
<dbReference type="EC" id="3.2.1.23" evidence="3"/>
<evidence type="ECO:0000256" key="3">
    <source>
        <dbReference type="ARBA" id="ARBA00012756"/>
    </source>
</evidence>
<accession>A0ABV1D4N9</accession>
<dbReference type="InterPro" id="IPR014718">
    <property type="entry name" value="GH-type_carb-bd"/>
</dbReference>
<dbReference type="InterPro" id="IPR006101">
    <property type="entry name" value="Glyco_hydro_2"/>
</dbReference>
<feature type="domain" description="Beta galactosidase small chain/" evidence="7">
    <location>
        <begin position="719"/>
        <end position="988"/>
    </location>
</feature>
<gene>
    <name evidence="8" type="ORF">WMQ36_10300</name>
</gene>
<evidence type="ECO:0000313" key="8">
    <source>
        <dbReference type="EMBL" id="MEQ2425363.1"/>
    </source>
</evidence>
<dbReference type="InterPro" id="IPR036156">
    <property type="entry name" value="Beta-gal/glucu_dom_sf"/>
</dbReference>
<dbReference type="Pfam" id="PF00703">
    <property type="entry name" value="Glyco_hydro_2"/>
    <property type="match status" value="1"/>
</dbReference>
<comment type="catalytic activity">
    <reaction evidence="1">
        <text>Hydrolysis of terminal non-reducing beta-D-galactose residues in beta-D-galactosides.</text>
        <dbReference type="EC" id="3.2.1.23"/>
    </reaction>
</comment>
<dbReference type="EMBL" id="JBBMFM010000030">
    <property type="protein sequence ID" value="MEQ2425363.1"/>
    <property type="molecule type" value="Genomic_DNA"/>
</dbReference>
<dbReference type="SUPFAM" id="SSF74650">
    <property type="entry name" value="Galactose mutarotase-like"/>
    <property type="match status" value="1"/>
</dbReference>
<dbReference type="RefSeq" id="WP_008717561.1">
    <property type="nucleotide sequence ID" value="NZ_JBBMFM010000030.1"/>
</dbReference>
<dbReference type="SMART" id="SM01038">
    <property type="entry name" value="Bgal_small_N"/>
    <property type="match status" value="1"/>
</dbReference>
<dbReference type="Pfam" id="PF02836">
    <property type="entry name" value="Glyco_hydro_2_C"/>
    <property type="match status" value="1"/>
</dbReference>
<dbReference type="PANTHER" id="PTHR46323">
    <property type="entry name" value="BETA-GALACTOSIDASE"/>
    <property type="match status" value="1"/>
</dbReference>
<keyword evidence="9" id="KW-1185">Reference proteome</keyword>
<dbReference type="Proteomes" id="UP001454086">
    <property type="component" value="Unassembled WGS sequence"/>
</dbReference>
<dbReference type="SUPFAM" id="SSF51445">
    <property type="entry name" value="(Trans)glycosidases"/>
    <property type="match status" value="1"/>
</dbReference>
<evidence type="ECO:0000256" key="2">
    <source>
        <dbReference type="ARBA" id="ARBA00007401"/>
    </source>
</evidence>
<dbReference type="SUPFAM" id="SSF49303">
    <property type="entry name" value="beta-Galactosidase/glucuronidase domain"/>
    <property type="match status" value="2"/>
</dbReference>
<dbReference type="PANTHER" id="PTHR46323:SF2">
    <property type="entry name" value="BETA-GALACTOSIDASE"/>
    <property type="match status" value="1"/>
</dbReference>
<dbReference type="Gene3D" id="3.20.20.80">
    <property type="entry name" value="Glycosidases"/>
    <property type="match status" value="1"/>
</dbReference>
<dbReference type="PRINTS" id="PR00132">
    <property type="entry name" value="GLHYDRLASE2"/>
</dbReference>
<proteinExistence type="inferred from homology"/>
<dbReference type="InterPro" id="IPR008979">
    <property type="entry name" value="Galactose-bd-like_sf"/>
</dbReference>
<dbReference type="InterPro" id="IPR013783">
    <property type="entry name" value="Ig-like_fold"/>
</dbReference>
<name>A0ABV1D4N9_9FIRM</name>
<dbReference type="InterPro" id="IPR006102">
    <property type="entry name" value="Ig-like_GH2"/>
</dbReference>
<evidence type="ECO:0000256" key="1">
    <source>
        <dbReference type="ARBA" id="ARBA00001412"/>
    </source>
</evidence>
<dbReference type="Pfam" id="PF02929">
    <property type="entry name" value="Bgal_small_N"/>
    <property type="match status" value="1"/>
</dbReference>
<dbReference type="Gene3D" id="2.70.98.10">
    <property type="match status" value="1"/>
</dbReference>
<protein>
    <recommendedName>
        <fullName evidence="3">beta-galactosidase</fullName>
        <ecNumber evidence="3">3.2.1.23</ecNumber>
    </recommendedName>
    <alternativeName>
        <fullName evidence="6">Lactase</fullName>
    </alternativeName>
</protein>
<dbReference type="InterPro" id="IPR006104">
    <property type="entry name" value="Glyco_hydro_2_N"/>
</dbReference>
<comment type="caution">
    <text evidence="8">The sequence shown here is derived from an EMBL/GenBank/DDBJ whole genome shotgun (WGS) entry which is preliminary data.</text>
</comment>
<keyword evidence="4 8" id="KW-0378">Hydrolase</keyword>
<evidence type="ECO:0000256" key="5">
    <source>
        <dbReference type="ARBA" id="ARBA00023295"/>
    </source>
</evidence>
<sequence>MLLTKYYEDPSVLHVGTMPDRAYYECYGENGQKDCMMLNGIWKFQYYSEVYEVPDSFGDKAFDDGSFNEIPVPGCWQNHGYGQHQYLCNFYPYSYIPPYVPHENPCGAYRTVFQVEADNLEKKAYLNFDGVDSCFYVWLNGTFIGYSQVAHGTSEFDVSRYLQKGNNQLAVLVFQWSDGSYLECQDKFRMSGIFRDVYIQFRPQNHIRDFFVKTELSEDYKKAKIDIELEFLKGLMDVQYSLYNQEGDILCSAVIERGQETITVNNPVLWNAEQPYSYILCLETEAEEIRQRVAVREIKVKNAVVYLNGAPIKIKGVNRHDSDPIVGYAVDYDHVIRDLKLMKEHNINAIRASHYPNAPWFPDLCTKYGFYLIAEADLEAHGAANIYEGACSKTFGDLIQREIFDEAVLDRVKKCVIRDKNHGSIIMWSLGNESGFSKSLETAGRWVREYDNSRLVHYESSIWETGNHKNDVSMLDVYSKMYDSIEKIDEYFAQGEVEKPYMLCEYAHSMGNSPGGLEDYANKFYSEPRILGAFVWEWCDHAVYMGKADNGKKKYYYGGDFKEKLHNDNFCLDGLVYPDRTPHTGLKEYKNVIRPIRARMEGQSILLENMLDFLDAAETFDIVCEVLKNGESIRSKNIVLESMKPHETCEIPLMEIPQEQGVYHVKISYYYRNAGEFIAQGDCAGFDELCMKDDYQIAERQYKGNLSDIAVAEDEKYVYLKGSNFNYVYNKHTGSFSNLYYNGQEYLNTPILYNIWRAPTDNDCQVKKKWEAAGYPSALNHGLHTNVAREKECITITTSSLLAAPHVQTIAEINSTWEVEKNGRIKVKIELQKNEIMPDFPRFGLRFFLQKPLEYVTYQGYGPYESYSDKHQASYYGRFDSTVEHMHEDYIKPQENGSHFHSNYLMLSDRKNKKVEIQSQRPFSFQTSYYTQEELAGKKHNYELEPAAQVIVCVDYKMGGIGTNSCGPEPDLIYQITEPKIEFEFVIDIGGEE</sequence>
<dbReference type="SUPFAM" id="SSF49785">
    <property type="entry name" value="Galactose-binding domain-like"/>
    <property type="match status" value="1"/>
</dbReference>
<dbReference type="Gene3D" id="2.60.40.10">
    <property type="entry name" value="Immunoglobulins"/>
    <property type="match status" value="2"/>
</dbReference>
<evidence type="ECO:0000256" key="6">
    <source>
        <dbReference type="ARBA" id="ARBA00032230"/>
    </source>
</evidence>
<dbReference type="Gene3D" id="2.60.120.260">
    <property type="entry name" value="Galactose-binding domain-like"/>
    <property type="match status" value="1"/>
</dbReference>
<evidence type="ECO:0000259" key="7">
    <source>
        <dbReference type="SMART" id="SM01038"/>
    </source>
</evidence>
<reference evidence="8 9" key="1">
    <citation type="submission" date="2024-03" db="EMBL/GenBank/DDBJ databases">
        <title>Human intestinal bacterial collection.</title>
        <authorList>
            <person name="Pauvert C."/>
            <person name="Hitch T.C.A."/>
            <person name="Clavel T."/>
        </authorList>
    </citation>
    <scope>NUCLEOTIDE SEQUENCE [LARGE SCALE GENOMIC DNA]</scope>
    <source>
        <strain evidence="8 9">CLA-SR-H021</strain>
    </source>
</reference>
<dbReference type="GO" id="GO:0016787">
    <property type="term" value="F:hydrolase activity"/>
    <property type="evidence" value="ECO:0007669"/>
    <property type="project" value="UniProtKB-KW"/>
</dbReference>
<dbReference type="InterPro" id="IPR006103">
    <property type="entry name" value="Glyco_hydro_2_cat"/>
</dbReference>
<keyword evidence="5" id="KW-0326">Glycosidase</keyword>
<evidence type="ECO:0000313" key="9">
    <source>
        <dbReference type="Proteomes" id="UP001454086"/>
    </source>
</evidence>
<organism evidence="8 9">
    <name type="scientific">Enterocloster hominis</name>
    <name type="common">ex Hitch et al. 2024</name>
    <dbReference type="NCBI Taxonomy" id="1917870"/>
    <lineage>
        <taxon>Bacteria</taxon>
        <taxon>Bacillati</taxon>
        <taxon>Bacillota</taxon>
        <taxon>Clostridia</taxon>
        <taxon>Lachnospirales</taxon>
        <taxon>Lachnospiraceae</taxon>
        <taxon>Enterocloster</taxon>
    </lineage>
</organism>
<dbReference type="InterPro" id="IPR011013">
    <property type="entry name" value="Gal_mutarotase_sf_dom"/>
</dbReference>